<name>A0A1M5X6J0_9BRAD</name>
<reference evidence="4 5" key="1">
    <citation type="submission" date="2016-11" db="EMBL/GenBank/DDBJ databases">
        <authorList>
            <person name="Jaros S."/>
            <person name="Januszkiewicz K."/>
            <person name="Wedrychowicz H."/>
        </authorList>
    </citation>
    <scope>NUCLEOTIDE SEQUENCE [LARGE SCALE GENOMIC DNA]</scope>
    <source>
        <strain evidence="4 5">GAS138</strain>
    </source>
</reference>
<dbReference type="InterPro" id="IPR017850">
    <property type="entry name" value="Alkaline_phosphatase_core_sf"/>
</dbReference>
<dbReference type="RefSeq" id="WP_079605344.1">
    <property type="nucleotide sequence ID" value="NZ_LT670817.1"/>
</dbReference>
<sequence length="685" mass="74253">MLKQQTKRLRDRTVVTAAILSLMQCNAYASGPMGGAHTNDGRTASPIKHVIVIMGENRTFDHVFATYVPPAGEHVDNLLSKGIINKDGTPGPNYAKAAQFSATVNNFYSINPTPKTPYNTTSNTLQAPGTSYAPQNCYPTVEKAALNGPGCLTTLAEAARGDYGLLPQDLPLLTTGATGVPGNSPDTRVLDYNNLPNGPYPLVELQQGEKASSLYATYGGSPVHRFYQMWQQLDCDVTKASGHNPSGCQADLFPWVEETVSSGSNGNPTPSALKEGNIAMGFYNVANGDAPYLTQLAREYTINDNYHQPVMGGTFANMMMFGYADALYYADANGDPATPNHVLVPGSNPPVYVNEVENPNPAPGTNNWYANDGYGGGSYTNCSDSQQPGVDPIVDYLNSIHVSPNCAAHTYYLLNNYVPAFIGSGATDPVNNGPFTLPPVIKQRHIGDELSQANVSWAFFGERWNDFKTAPGEGANFGSLDPIAYLYCNICNPFLYSASVMTSQTARDAHLKDTLDLYDAIASGDLPAVSFVKPSTFNDGHPASSRLDLFEAFSRRIVEQVKANKELWESTAILITTDEGGGYYDSGYVQPVDYFGDGTRIPFIVVSKYSQGGHVAHEYSDHASVVKFIERNWDLPKLSTRSRDNLPNPRTSDDNPYVPQNRPAIGDLWGNFSFADRDGGDHGNH</sequence>
<proteinExistence type="predicted"/>
<dbReference type="Proteomes" id="UP000189796">
    <property type="component" value="Chromosome I"/>
</dbReference>
<evidence type="ECO:0000256" key="2">
    <source>
        <dbReference type="SAM" id="MobiDB-lite"/>
    </source>
</evidence>
<dbReference type="InterPro" id="IPR007312">
    <property type="entry name" value="Phosphoesterase"/>
</dbReference>
<dbReference type="EMBL" id="LT670817">
    <property type="protein sequence ID" value="SHH95411.1"/>
    <property type="molecule type" value="Genomic_DNA"/>
</dbReference>
<dbReference type="SUPFAM" id="SSF53649">
    <property type="entry name" value="Alkaline phosphatase-like"/>
    <property type="match status" value="1"/>
</dbReference>
<dbReference type="AlphaFoldDB" id="A0A1M5X6J0"/>
<dbReference type="OrthoDB" id="9770871at2"/>
<accession>A0A1M5X6J0</accession>
<evidence type="ECO:0000313" key="4">
    <source>
        <dbReference type="EMBL" id="SHH95411.1"/>
    </source>
</evidence>
<keyword evidence="1" id="KW-0378">Hydrolase</keyword>
<dbReference type="Gene3D" id="3.40.720.10">
    <property type="entry name" value="Alkaline Phosphatase, subunit A"/>
    <property type="match status" value="2"/>
</dbReference>
<protein>
    <submittedName>
        <fullName evidence="4">Phospholipase C</fullName>
    </submittedName>
</protein>
<gene>
    <name evidence="4" type="ORF">SAMN05443248_7069</name>
</gene>
<organism evidence="4 5">
    <name type="scientific">Bradyrhizobium erythrophlei</name>
    <dbReference type="NCBI Taxonomy" id="1437360"/>
    <lineage>
        <taxon>Bacteria</taxon>
        <taxon>Pseudomonadati</taxon>
        <taxon>Pseudomonadota</taxon>
        <taxon>Alphaproteobacteria</taxon>
        <taxon>Hyphomicrobiales</taxon>
        <taxon>Nitrobacteraceae</taxon>
        <taxon>Bradyrhizobium</taxon>
    </lineage>
</organism>
<keyword evidence="3" id="KW-0732">Signal</keyword>
<feature type="chain" id="PRO_5012138420" evidence="3">
    <location>
        <begin position="30"/>
        <end position="685"/>
    </location>
</feature>
<dbReference type="Pfam" id="PF04185">
    <property type="entry name" value="Phosphoesterase"/>
    <property type="match status" value="1"/>
</dbReference>
<feature type="signal peptide" evidence="3">
    <location>
        <begin position="1"/>
        <end position="29"/>
    </location>
</feature>
<dbReference type="PANTHER" id="PTHR31956:SF1">
    <property type="entry name" value="NON-SPECIFIC PHOSPHOLIPASE C1"/>
    <property type="match status" value="1"/>
</dbReference>
<dbReference type="GO" id="GO:0042578">
    <property type="term" value="F:phosphoric ester hydrolase activity"/>
    <property type="evidence" value="ECO:0007669"/>
    <property type="project" value="UniProtKB-ARBA"/>
</dbReference>
<evidence type="ECO:0000256" key="3">
    <source>
        <dbReference type="SAM" id="SignalP"/>
    </source>
</evidence>
<evidence type="ECO:0000256" key="1">
    <source>
        <dbReference type="ARBA" id="ARBA00022801"/>
    </source>
</evidence>
<evidence type="ECO:0000313" key="5">
    <source>
        <dbReference type="Proteomes" id="UP000189796"/>
    </source>
</evidence>
<dbReference type="PANTHER" id="PTHR31956">
    <property type="entry name" value="NON-SPECIFIC PHOSPHOLIPASE C4-RELATED"/>
    <property type="match status" value="1"/>
</dbReference>
<feature type="region of interest" description="Disordered" evidence="2">
    <location>
        <begin position="639"/>
        <end position="664"/>
    </location>
</feature>